<dbReference type="PROSITE" id="PS50113">
    <property type="entry name" value="PAC"/>
    <property type="match status" value="2"/>
</dbReference>
<feature type="domain" description="PAS" evidence="2">
    <location>
        <begin position="161"/>
        <end position="208"/>
    </location>
</feature>
<protein>
    <submittedName>
        <fullName evidence="5">Diguanylate cyclase</fullName>
        <ecNumber evidence="5">2.7.7.65</ecNumber>
    </submittedName>
</protein>
<dbReference type="InterPro" id="IPR013655">
    <property type="entry name" value="PAS_fold_3"/>
</dbReference>
<dbReference type="Gene3D" id="3.30.450.20">
    <property type="entry name" value="PAS domain"/>
    <property type="match status" value="2"/>
</dbReference>
<gene>
    <name evidence="5" type="ORF">N5D93_24140</name>
</gene>
<dbReference type="SUPFAM" id="SSF55785">
    <property type="entry name" value="PYP-like sensor domain (PAS domain)"/>
    <property type="match status" value="2"/>
</dbReference>
<dbReference type="Pfam" id="PF00990">
    <property type="entry name" value="GGDEF"/>
    <property type="match status" value="1"/>
</dbReference>
<dbReference type="CDD" id="cd00130">
    <property type="entry name" value="PAS"/>
    <property type="match status" value="2"/>
</dbReference>
<dbReference type="EMBL" id="JAOCDZ010000020">
    <property type="protein sequence ID" value="MDH0738926.1"/>
    <property type="molecule type" value="Genomic_DNA"/>
</dbReference>
<reference evidence="5" key="1">
    <citation type="submission" date="2022-09" db="EMBL/GenBank/DDBJ databases">
        <title>Intensive care unit water sources are persistently colonized with multi-drug resistant bacteria and are the site of extensive horizontal gene transfer of antibiotic resistance genes.</title>
        <authorList>
            <person name="Diorio-Toth L."/>
        </authorList>
    </citation>
    <scope>NUCLEOTIDE SEQUENCE</scope>
    <source>
        <strain evidence="5">GD03843</strain>
    </source>
</reference>
<dbReference type="Gene3D" id="3.30.450.40">
    <property type="match status" value="1"/>
</dbReference>
<dbReference type="PROSITE" id="PS50112">
    <property type="entry name" value="PAS"/>
    <property type="match status" value="1"/>
</dbReference>
<dbReference type="Pfam" id="PF08447">
    <property type="entry name" value="PAS_3"/>
    <property type="match status" value="2"/>
</dbReference>
<dbReference type="Proteomes" id="UP001161094">
    <property type="component" value="Unassembled WGS sequence"/>
</dbReference>
<dbReference type="NCBIfam" id="TIGR00254">
    <property type="entry name" value="GGDEF"/>
    <property type="match status" value="1"/>
</dbReference>
<dbReference type="NCBIfam" id="TIGR00229">
    <property type="entry name" value="sensory_box"/>
    <property type="match status" value="1"/>
</dbReference>
<dbReference type="InterPro" id="IPR029016">
    <property type="entry name" value="GAF-like_dom_sf"/>
</dbReference>
<feature type="domain" description="PAC" evidence="3">
    <location>
        <begin position="212"/>
        <end position="265"/>
    </location>
</feature>
<evidence type="ECO:0000256" key="1">
    <source>
        <dbReference type="SAM" id="MobiDB-lite"/>
    </source>
</evidence>
<organism evidence="5 6">
    <name type="scientific">Achromobacter spanius</name>
    <dbReference type="NCBI Taxonomy" id="217203"/>
    <lineage>
        <taxon>Bacteria</taxon>
        <taxon>Pseudomonadati</taxon>
        <taxon>Pseudomonadota</taxon>
        <taxon>Betaproteobacteria</taxon>
        <taxon>Burkholderiales</taxon>
        <taxon>Alcaligenaceae</taxon>
        <taxon>Achromobacter</taxon>
    </lineage>
</organism>
<dbReference type="CDD" id="cd01949">
    <property type="entry name" value="GGDEF"/>
    <property type="match status" value="1"/>
</dbReference>
<dbReference type="InterPro" id="IPR029787">
    <property type="entry name" value="Nucleotide_cyclase"/>
</dbReference>
<dbReference type="InterPro" id="IPR052163">
    <property type="entry name" value="DGC-Regulatory_Protein"/>
</dbReference>
<feature type="domain" description="PAC" evidence="3">
    <location>
        <begin position="345"/>
        <end position="396"/>
    </location>
</feature>
<dbReference type="SMART" id="SM00086">
    <property type="entry name" value="PAC"/>
    <property type="match status" value="2"/>
</dbReference>
<dbReference type="EC" id="2.7.7.65" evidence="5"/>
<dbReference type="RefSeq" id="WP_279996763.1">
    <property type="nucleotide sequence ID" value="NZ_JAOCDZ010000020.1"/>
</dbReference>
<dbReference type="InterPro" id="IPR000014">
    <property type="entry name" value="PAS"/>
</dbReference>
<dbReference type="Gene3D" id="3.30.70.270">
    <property type="match status" value="1"/>
</dbReference>
<evidence type="ECO:0000259" key="3">
    <source>
        <dbReference type="PROSITE" id="PS50113"/>
    </source>
</evidence>
<accession>A0AA42S6U0</accession>
<dbReference type="SMART" id="SM00267">
    <property type="entry name" value="GGDEF"/>
    <property type="match status" value="1"/>
</dbReference>
<feature type="region of interest" description="Disordered" evidence="1">
    <location>
        <begin position="1"/>
        <end position="24"/>
    </location>
</feature>
<dbReference type="FunFam" id="3.30.70.270:FF:000001">
    <property type="entry name" value="Diguanylate cyclase domain protein"/>
    <property type="match status" value="1"/>
</dbReference>
<dbReference type="GO" id="GO:0052621">
    <property type="term" value="F:diguanylate cyclase activity"/>
    <property type="evidence" value="ECO:0007669"/>
    <property type="project" value="UniProtKB-EC"/>
</dbReference>
<dbReference type="InterPro" id="IPR035965">
    <property type="entry name" value="PAS-like_dom_sf"/>
</dbReference>
<dbReference type="InterPro" id="IPR000160">
    <property type="entry name" value="GGDEF_dom"/>
</dbReference>
<dbReference type="PROSITE" id="PS50887">
    <property type="entry name" value="GGDEF"/>
    <property type="match status" value="1"/>
</dbReference>
<proteinExistence type="predicted"/>
<keyword evidence="5" id="KW-0808">Transferase</keyword>
<dbReference type="AlphaFoldDB" id="A0AA42S6U0"/>
<evidence type="ECO:0000313" key="6">
    <source>
        <dbReference type="Proteomes" id="UP001161094"/>
    </source>
</evidence>
<evidence type="ECO:0000313" key="5">
    <source>
        <dbReference type="EMBL" id="MDH0738926.1"/>
    </source>
</evidence>
<feature type="domain" description="GGDEF" evidence="4">
    <location>
        <begin position="429"/>
        <end position="562"/>
    </location>
</feature>
<dbReference type="InterPro" id="IPR000700">
    <property type="entry name" value="PAS-assoc_C"/>
</dbReference>
<evidence type="ECO:0000259" key="4">
    <source>
        <dbReference type="PROSITE" id="PS50887"/>
    </source>
</evidence>
<dbReference type="SUPFAM" id="SSF55781">
    <property type="entry name" value="GAF domain-like"/>
    <property type="match status" value="1"/>
</dbReference>
<dbReference type="InterPro" id="IPR001610">
    <property type="entry name" value="PAC"/>
</dbReference>
<dbReference type="PANTHER" id="PTHR46663">
    <property type="entry name" value="DIGUANYLATE CYCLASE DGCT-RELATED"/>
    <property type="match status" value="1"/>
</dbReference>
<dbReference type="PANTHER" id="PTHR46663:SF4">
    <property type="entry name" value="DIGUANYLATE CYCLASE DGCT-RELATED"/>
    <property type="match status" value="1"/>
</dbReference>
<name>A0AA42S6U0_9BURK</name>
<evidence type="ECO:0000259" key="2">
    <source>
        <dbReference type="PROSITE" id="PS50112"/>
    </source>
</evidence>
<dbReference type="SUPFAM" id="SSF55073">
    <property type="entry name" value="Nucleotide cyclase"/>
    <property type="match status" value="1"/>
</dbReference>
<comment type="caution">
    <text evidence="5">The sequence shown here is derived from an EMBL/GenBank/DDBJ whole genome shotgun (WGS) entry which is preliminary data.</text>
</comment>
<keyword evidence="5" id="KW-0548">Nucleotidyltransferase</keyword>
<dbReference type="SMART" id="SM00091">
    <property type="entry name" value="PAS"/>
    <property type="match status" value="2"/>
</dbReference>
<dbReference type="InterPro" id="IPR043128">
    <property type="entry name" value="Rev_trsase/Diguanyl_cyclase"/>
</dbReference>
<sequence>MPVIGDPYLTRPPGDGGGGAQCDPDGSLGRLVRLTRRFFRVDFAILAGTDADASGAWQVADGAPPSNSQPWSIECPVRAADGRLLGSLRLLHGQARDVTDEDKQALQDLAGLAATAIEQRHALSSERADEDTWREEARKLSLAIAGSGTGVWDRNVVTGEITYSPGWKALLGYSESELTTRIEDAYNRLHPDDLDYVRAAMQDHFDGKTDSYEVEHRIRCKDGSYKWICSRGKVISRDTTGRALRMMGTTTDISAVRAMSERLQRTADLVVNLTDAVPGLVFQCRAVPEGGAWFSYVSAGIWDMFELTAEDARASATAIEQRIHPEDLPAYRTSLHAAAAALTPWHLEFRVRLPLQGVRWRQGDASPRRDADNGVVWHGFVTDITDRKRAELELRELAATDALTTLPNRRHFMSRIAAELTRIKGMGGLGSAVLMCDLDHFKHINDTWGHAIGDGVLQHFANMLRAQLREIDLVGRIGGEEFAVVLPDTDIESAHLFARNVQRQIADTPYLSDGRHIPLTVSIGISALHTKDDDAELALSRSDRALYYAKQRGRNRIESVLFR</sequence>